<comment type="similarity">
    <text evidence="4">Belongs to the Maf family. YhdE subfamily.</text>
</comment>
<dbReference type="HAMAP" id="MF_00528">
    <property type="entry name" value="Maf"/>
    <property type="match status" value="1"/>
</dbReference>
<keyword evidence="4" id="KW-0963">Cytoplasm</keyword>
<comment type="catalytic activity">
    <reaction evidence="4">
        <text>dTTP + H2O = dTMP + diphosphate + H(+)</text>
        <dbReference type="Rhea" id="RHEA:28534"/>
        <dbReference type="ChEBI" id="CHEBI:15377"/>
        <dbReference type="ChEBI" id="CHEBI:15378"/>
        <dbReference type="ChEBI" id="CHEBI:33019"/>
        <dbReference type="ChEBI" id="CHEBI:37568"/>
        <dbReference type="ChEBI" id="CHEBI:63528"/>
        <dbReference type="EC" id="3.6.1.9"/>
    </reaction>
</comment>
<name>A0A7Y5ARH5_9GAMM</name>
<dbReference type="Pfam" id="PF02545">
    <property type="entry name" value="Maf"/>
    <property type="match status" value="1"/>
</dbReference>
<dbReference type="InterPro" id="IPR029001">
    <property type="entry name" value="ITPase-like_fam"/>
</dbReference>
<comment type="caution">
    <text evidence="5">The sequence shown here is derived from an EMBL/GenBank/DDBJ whole genome shotgun (WGS) entry which is preliminary data.</text>
</comment>
<dbReference type="NCBIfam" id="TIGR00172">
    <property type="entry name" value="maf"/>
    <property type="match status" value="1"/>
</dbReference>
<evidence type="ECO:0000313" key="6">
    <source>
        <dbReference type="Proteomes" id="UP000523161"/>
    </source>
</evidence>
<dbReference type="GO" id="GO:0005737">
    <property type="term" value="C:cytoplasm"/>
    <property type="evidence" value="ECO:0007669"/>
    <property type="project" value="UniProtKB-SubCell"/>
</dbReference>
<feature type="active site" description="Proton acceptor" evidence="4">
    <location>
        <position position="72"/>
    </location>
</feature>
<dbReference type="SUPFAM" id="SSF52972">
    <property type="entry name" value="ITPase-like"/>
    <property type="match status" value="1"/>
</dbReference>
<evidence type="ECO:0000256" key="3">
    <source>
        <dbReference type="ARBA" id="ARBA00023080"/>
    </source>
</evidence>
<keyword evidence="2 4" id="KW-0378">Hydrolase</keyword>
<dbReference type="Gene3D" id="3.90.950.10">
    <property type="match status" value="1"/>
</dbReference>
<dbReference type="PIRSF" id="PIRSF006305">
    <property type="entry name" value="Maf"/>
    <property type="match status" value="1"/>
</dbReference>
<comment type="cofactor">
    <cofactor evidence="1 4">
        <name>a divalent metal cation</name>
        <dbReference type="ChEBI" id="CHEBI:60240"/>
    </cofactor>
</comment>
<comment type="subcellular location">
    <subcellularLocation>
        <location evidence="4">Cytoplasm</location>
    </subcellularLocation>
</comment>
<dbReference type="EC" id="3.6.1.9" evidence="4"/>
<dbReference type="RefSeq" id="WP_173501202.1">
    <property type="nucleotide sequence ID" value="NZ_JABSOD010000008.1"/>
</dbReference>
<comment type="function">
    <text evidence="4">Nucleoside triphosphate pyrophosphatase that hydrolyzes dTTP and UTP. May have a dual role in cell division arrest and in preventing the incorporation of modified nucleotides into cellular nucleic acids.</text>
</comment>
<dbReference type="GO" id="GO:0009117">
    <property type="term" value="P:nucleotide metabolic process"/>
    <property type="evidence" value="ECO:0007669"/>
    <property type="project" value="UniProtKB-KW"/>
</dbReference>
<dbReference type="PANTHER" id="PTHR43213">
    <property type="entry name" value="BIFUNCTIONAL DTTP/UTP PYROPHOSPHATASE/METHYLTRANSFERASE PROTEIN-RELATED"/>
    <property type="match status" value="1"/>
</dbReference>
<evidence type="ECO:0000256" key="2">
    <source>
        <dbReference type="ARBA" id="ARBA00022801"/>
    </source>
</evidence>
<comment type="catalytic activity">
    <reaction evidence="4">
        <text>UTP + H2O = UMP + diphosphate + H(+)</text>
        <dbReference type="Rhea" id="RHEA:29395"/>
        <dbReference type="ChEBI" id="CHEBI:15377"/>
        <dbReference type="ChEBI" id="CHEBI:15378"/>
        <dbReference type="ChEBI" id="CHEBI:33019"/>
        <dbReference type="ChEBI" id="CHEBI:46398"/>
        <dbReference type="ChEBI" id="CHEBI:57865"/>
        <dbReference type="EC" id="3.6.1.9"/>
    </reaction>
</comment>
<gene>
    <name evidence="5" type="primary">maf</name>
    <name evidence="5" type="ORF">HRH59_10410</name>
</gene>
<dbReference type="PANTHER" id="PTHR43213:SF5">
    <property type="entry name" value="BIFUNCTIONAL DTTP_UTP PYROPHOSPHATASE_METHYLTRANSFERASE PROTEIN-RELATED"/>
    <property type="match status" value="1"/>
</dbReference>
<feature type="site" description="Important for substrate specificity" evidence="4">
    <location>
        <position position="73"/>
    </location>
</feature>
<evidence type="ECO:0000256" key="1">
    <source>
        <dbReference type="ARBA" id="ARBA00001968"/>
    </source>
</evidence>
<dbReference type="Proteomes" id="UP000523161">
    <property type="component" value="Unassembled WGS sequence"/>
</dbReference>
<proteinExistence type="inferred from homology"/>
<protein>
    <recommendedName>
        <fullName evidence="4">dTTP/UTP pyrophosphatase</fullName>
        <shortName evidence="4">dTTPase/UTPase</shortName>
        <ecNumber evidence="4">3.6.1.9</ecNumber>
    </recommendedName>
    <alternativeName>
        <fullName evidence="4">Nucleoside triphosphate pyrophosphatase</fullName>
    </alternativeName>
    <alternativeName>
        <fullName evidence="4">Nucleotide pyrophosphatase</fullName>
        <shortName evidence="4">Nucleotide PPase</shortName>
    </alternativeName>
</protein>
<comment type="caution">
    <text evidence="4">Lacks conserved residue(s) required for the propagation of feature annotation.</text>
</comment>
<dbReference type="InterPro" id="IPR003697">
    <property type="entry name" value="Maf-like"/>
</dbReference>
<feature type="site" description="Important for substrate specificity" evidence="4">
    <location>
        <position position="155"/>
    </location>
</feature>
<dbReference type="AlphaFoldDB" id="A0A7Y5ARH5"/>
<organism evidence="5 6">
    <name type="scientific">Rheinheimera lutimaris</name>
    <dbReference type="NCBI Taxonomy" id="2740584"/>
    <lineage>
        <taxon>Bacteria</taxon>
        <taxon>Pseudomonadati</taxon>
        <taxon>Pseudomonadota</taxon>
        <taxon>Gammaproteobacteria</taxon>
        <taxon>Chromatiales</taxon>
        <taxon>Chromatiaceae</taxon>
        <taxon>Rheinheimera</taxon>
    </lineage>
</organism>
<keyword evidence="6" id="KW-1185">Reference proteome</keyword>
<sequence>MSYPDIVLASASPRRRELLAQLGVSFSLISADIDETPQHNEAAADYVQRLALQKARAGQAMSQTSLPVLGADTVVVADGEILGKPADFAEFARTMQLLSGRCHQVMTAIALVNAERQLQQLVSTEVCFRPLNAAEIAAYWHSGEPQDKAGGYGIQGLAAKFVRRINGSYTAVVGLPLCETEQLLLQWQEQL</sequence>
<keyword evidence="3 4" id="KW-0546">Nucleotide metabolism</keyword>
<evidence type="ECO:0000256" key="4">
    <source>
        <dbReference type="HAMAP-Rule" id="MF_00528"/>
    </source>
</evidence>
<dbReference type="EMBL" id="JABSOD010000008">
    <property type="protein sequence ID" value="NRQ42964.1"/>
    <property type="molecule type" value="Genomic_DNA"/>
</dbReference>
<accession>A0A7Y5ARH5</accession>
<feature type="site" description="Important for substrate specificity" evidence="4">
    <location>
        <position position="14"/>
    </location>
</feature>
<reference evidence="5 6" key="1">
    <citation type="submission" date="2020-06" db="EMBL/GenBank/DDBJ databases">
        <title>Rheinheimera sp. nov., a marine bacterium isolated from coastal.</title>
        <authorList>
            <person name="Yu Q."/>
            <person name="Qi Y."/>
            <person name="Pu J."/>
        </authorList>
    </citation>
    <scope>NUCLEOTIDE SEQUENCE [LARGE SCALE GENOMIC DNA]</scope>
    <source>
        <strain evidence="5 6">YQF-2</strain>
    </source>
</reference>
<dbReference type="CDD" id="cd00555">
    <property type="entry name" value="Maf"/>
    <property type="match status" value="1"/>
</dbReference>
<dbReference type="GO" id="GO:0047429">
    <property type="term" value="F:nucleoside triphosphate diphosphatase activity"/>
    <property type="evidence" value="ECO:0007669"/>
    <property type="project" value="UniProtKB-EC"/>
</dbReference>
<evidence type="ECO:0000313" key="5">
    <source>
        <dbReference type="EMBL" id="NRQ42964.1"/>
    </source>
</evidence>